<dbReference type="RefSeq" id="WP_381186506.1">
    <property type="nucleotide sequence ID" value="NZ_JBHSFK010000061.1"/>
</dbReference>
<organism evidence="1 2">
    <name type="scientific">Streptomyces vulcanius</name>
    <dbReference type="NCBI Taxonomy" id="1441876"/>
    <lineage>
        <taxon>Bacteria</taxon>
        <taxon>Bacillati</taxon>
        <taxon>Actinomycetota</taxon>
        <taxon>Actinomycetes</taxon>
        <taxon>Kitasatosporales</taxon>
        <taxon>Streptomycetaceae</taxon>
        <taxon>Streptomyces</taxon>
    </lineage>
</organism>
<proteinExistence type="predicted"/>
<dbReference type="Proteomes" id="UP001595839">
    <property type="component" value="Unassembled WGS sequence"/>
</dbReference>
<protein>
    <submittedName>
        <fullName evidence="1">DUF6192 family protein</fullName>
    </submittedName>
</protein>
<gene>
    <name evidence="1" type="ORF">ACFPIH_51820</name>
</gene>
<name>A0ABV9B6R0_9ACTN</name>
<dbReference type="Pfam" id="PF19691">
    <property type="entry name" value="DUF6192"/>
    <property type="match status" value="1"/>
</dbReference>
<accession>A0ABV9B6R0</accession>
<dbReference type="EMBL" id="JBHSFK010000061">
    <property type="protein sequence ID" value="MFC4507802.1"/>
    <property type="molecule type" value="Genomic_DNA"/>
</dbReference>
<dbReference type="InterPro" id="IPR045683">
    <property type="entry name" value="DUF6192"/>
</dbReference>
<keyword evidence="2" id="KW-1185">Reference proteome</keyword>
<reference evidence="2" key="1">
    <citation type="journal article" date="2019" name="Int. J. Syst. Evol. Microbiol.">
        <title>The Global Catalogue of Microorganisms (GCM) 10K type strain sequencing project: providing services to taxonomists for standard genome sequencing and annotation.</title>
        <authorList>
            <consortium name="The Broad Institute Genomics Platform"/>
            <consortium name="The Broad Institute Genome Sequencing Center for Infectious Disease"/>
            <person name="Wu L."/>
            <person name="Ma J."/>
        </authorList>
    </citation>
    <scope>NUCLEOTIDE SEQUENCE [LARGE SCALE GENOMIC DNA]</scope>
    <source>
        <strain evidence="2">CGMCC 4.7177</strain>
    </source>
</reference>
<comment type="caution">
    <text evidence="1">The sequence shown here is derived from an EMBL/GenBank/DDBJ whole genome shotgun (WGS) entry which is preliminary data.</text>
</comment>
<evidence type="ECO:0000313" key="2">
    <source>
        <dbReference type="Proteomes" id="UP001595839"/>
    </source>
</evidence>
<evidence type="ECO:0000313" key="1">
    <source>
        <dbReference type="EMBL" id="MFC4507802.1"/>
    </source>
</evidence>
<sequence length="351" mass="38886">MPTATIGHVTRERYEEIIAADRELVGQMQRIQFTIGDHALEIEPMQPNGGAHPAPGQDLFGVDFSLGIYADDLGLSLSTVRSYRFAAHRWPEPQRRHGVSHKVHYILAGIADDAERFEAIDAPPLDERAGARRWTTDLAKKHVGQRPDRPETPAQKVAAIHRLANDDEVAAQVAADVLRRPQVAAKVVADDTARHMVNKAQTTQHKAEVVHDLIGDDTVAAQVASDVLRRPEVAARVVADDTARHAVNRAQTDRSRQQADAFRRETPAGRVVRKIERTAEFLDLVGACHRFVAACGKTVPRLRDRHLSDDEQAVLAQNVARCRATLDWIETAAETGKVDMDEELARLLRGE</sequence>